<dbReference type="OrthoDB" id="9808637at2"/>
<evidence type="ECO:0000256" key="11">
    <source>
        <dbReference type="ARBA" id="ARBA00023284"/>
    </source>
</evidence>
<dbReference type="Pfam" id="PF02600">
    <property type="entry name" value="DsbB"/>
    <property type="match status" value="1"/>
</dbReference>
<dbReference type="Proteomes" id="UP000244880">
    <property type="component" value="Unassembled WGS sequence"/>
</dbReference>
<comment type="function">
    <text evidence="12">Required for disulfide bond formation in some proteins. Part of a redox system composed of DsbI and DsbL that mediates formation of an essential disulfide bond in AssT.</text>
</comment>
<dbReference type="Gene3D" id="1.20.1550.10">
    <property type="entry name" value="DsbB-like"/>
    <property type="match status" value="1"/>
</dbReference>
<keyword evidence="7 16" id="KW-1133">Transmembrane helix</keyword>
<comment type="similarity">
    <text evidence="13">Belongs to the DsbB family. DsbI subfamily.</text>
</comment>
<evidence type="ECO:0000256" key="6">
    <source>
        <dbReference type="ARBA" id="ARBA00022982"/>
    </source>
</evidence>
<dbReference type="InterPro" id="IPR024199">
    <property type="entry name" value="Uncharacterised_DsbB"/>
</dbReference>
<gene>
    <name evidence="17" type="primary">dsbB</name>
    <name evidence="17" type="ORF">ASD8599_02001</name>
</gene>
<evidence type="ECO:0000256" key="3">
    <source>
        <dbReference type="ARBA" id="ARBA00022475"/>
    </source>
</evidence>
<keyword evidence="11" id="KW-0676">Redox-active center</keyword>
<evidence type="ECO:0000256" key="2">
    <source>
        <dbReference type="ARBA" id="ARBA00022448"/>
    </source>
</evidence>
<evidence type="ECO:0000256" key="12">
    <source>
        <dbReference type="ARBA" id="ARBA00037310"/>
    </source>
</evidence>
<evidence type="ECO:0000256" key="1">
    <source>
        <dbReference type="ARBA" id="ARBA00004429"/>
    </source>
</evidence>
<dbReference type="GO" id="GO:0005886">
    <property type="term" value="C:plasma membrane"/>
    <property type="evidence" value="ECO:0007669"/>
    <property type="project" value="UniProtKB-SubCell"/>
</dbReference>
<name>A0A2R8BDU0_9RHOB</name>
<keyword evidence="6" id="KW-0249">Electron transport</keyword>
<accession>A0A2R8BDU0</accession>
<feature type="transmembrane region" description="Helical" evidence="16">
    <location>
        <begin position="6"/>
        <end position="24"/>
    </location>
</feature>
<dbReference type="AlphaFoldDB" id="A0A2R8BDU0"/>
<keyword evidence="9 16" id="KW-0472">Membrane</keyword>
<protein>
    <recommendedName>
        <fullName evidence="15">Putative protein-disulfide oxidoreductase DsbI</fullName>
    </recommendedName>
</protein>
<dbReference type="SUPFAM" id="SSF158442">
    <property type="entry name" value="DsbB-like"/>
    <property type="match status" value="1"/>
</dbReference>
<dbReference type="EMBL" id="OMOR01000001">
    <property type="protein sequence ID" value="SPH21251.1"/>
    <property type="molecule type" value="Genomic_DNA"/>
</dbReference>
<sequence>MTRSYWIIIAAGGSLALLLAAFAFQHLGGLAPCKLCITQRYPHVAAIAIGVLALALPHILWIICGAIAAAITAGYGFYHAGVEQGWFEGPTSCTSGDIGTLSADQLLEQILTAPLVRCDDIPWDLFGISMAGWNGLISSGLCLAWLMALKARA</sequence>
<comment type="subcellular location">
    <subcellularLocation>
        <location evidence="1">Cell inner membrane</location>
        <topology evidence="1">Multi-pass membrane protein</topology>
    </subcellularLocation>
</comment>
<keyword evidence="10" id="KW-1015">Disulfide bond</keyword>
<dbReference type="RefSeq" id="WP_108828358.1">
    <property type="nucleotide sequence ID" value="NZ_OMOR01000001.1"/>
</dbReference>
<proteinExistence type="inferred from homology"/>
<evidence type="ECO:0000313" key="18">
    <source>
        <dbReference type="Proteomes" id="UP000244880"/>
    </source>
</evidence>
<evidence type="ECO:0000313" key="17">
    <source>
        <dbReference type="EMBL" id="SPH21251.1"/>
    </source>
</evidence>
<feature type="transmembrane region" description="Helical" evidence="16">
    <location>
        <begin position="125"/>
        <end position="149"/>
    </location>
</feature>
<dbReference type="PIRSF" id="PIRSF033913">
    <property type="entry name" value="S-S_format_DsbB"/>
    <property type="match status" value="1"/>
</dbReference>
<dbReference type="InterPro" id="IPR003752">
    <property type="entry name" value="DiS_bond_form_DsbB/BdbC"/>
</dbReference>
<keyword evidence="5 16" id="KW-0812">Transmembrane</keyword>
<evidence type="ECO:0000256" key="8">
    <source>
        <dbReference type="ARBA" id="ARBA00023002"/>
    </source>
</evidence>
<keyword evidence="18" id="KW-1185">Reference proteome</keyword>
<dbReference type="GO" id="GO:0015035">
    <property type="term" value="F:protein-disulfide reductase activity"/>
    <property type="evidence" value="ECO:0007669"/>
    <property type="project" value="InterPro"/>
</dbReference>
<dbReference type="GO" id="GO:0006457">
    <property type="term" value="P:protein folding"/>
    <property type="evidence" value="ECO:0007669"/>
    <property type="project" value="InterPro"/>
</dbReference>
<evidence type="ECO:0000256" key="10">
    <source>
        <dbReference type="ARBA" id="ARBA00023157"/>
    </source>
</evidence>
<keyword evidence="8" id="KW-0560">Oxidoreductase</keyword>
<dbReference type="InterPro" id="IPR023380">
    <property type="entry name" value="DsbB-like_sf"/>
</dbReference>
<comment type="subunit">
    <text evidence="14">Interacts with DsbL.</text>
</comment>
<keyword evidence="2" id="KW-0813">Transport</keyword>
<evidence type="ECO:0000256" key="14">
    <source>
        <dbReference type="ARBA" id="ARBA00038526"/>
    </source>
</evidence>
<keyword evidence="3" id="KW-1003">Cell membrane</keyword>
<dbReference type="PANTHER" id="PTHR36570:SF1">
    <property type="entry name" value="PROTEIN-DISULFIDE OXIDOREDUCTASE DSBI"/>
    <property type="match status" value="1"/>
</dbReference>
<evidence type="ECO:0000256" key="16">
    <source>
        <dbReference type="SAM" id="Phobius"/>
    </source>
</evidence>
<keyword evidence="4" id="KW-0997">Cell inner membrane</keyword>
<evidence type="ECO:0000256" key="5">
    <source>
        <dbReference type="ARBA" id="ARBA00022692"/>
    </source>
</evidence>
<evidence type="ECO:0000256" key="7">
    <source>
        <dbReference type="ARBA" id="ARBA00022989"/>
    </source>
</evidence>
<evidence type="ECO:0000256" key="13">
    <source>
        <dbReference type="ARBA" id="ARBA00038060"/>
    </source>
</evidence>
<evidence type="ECO:0000256" key="15">
    <source>
        <dbReference type="ARBA" id="ARBA00039389"/>
    </source>
</evidence>
<dbReference type="PANTHER" id="PTHR36570">
    <property type="entry name" value="DISULFIDE BOND FORMATION PROTEIN B"/>
    <property type="match status" value="1"/>
</dbReference>
<reference evidence="17 18" key="1">
    <citation type="submission" date="2018-03" db="EMBL/GenBank/DDBJ databases">
        <authorList>
            <person name="Keele B.F."/>
        </authorList>
    </citation>
    <scope>NUCLEOTIDE SEQUENCE [LARGE SCALE GENOMIC DNA]</scope>
    <source>
        <strain evidence="17 18">CECT 8599</strain>
    </source>
</reference>
<dbReference type="InterPro" id="IPR050183">
    <property type="entry name" value="DsbB"/>
</dbReference>
<organism evidence="17 18">
    <name type="scientific">Ascidiaceihabitans donghaensis</name>
    <dbReference type="NCBI Taxonomy" id="1510460"/>
    <lineage>
        <taxon>Bacteria</taxon>
        <taxon>Pseudomonadati</taxon>
        <taxon>Pseudomonadota</taxon>
        <taxon>Alphaproteobacteria</taxon>
        <taxon>Rhodobacterales</taxon>
        <taxon>Paracoccaceae</taxon>
        <taxon>Ascidiaceihabitans</taxon>
    </lineage>
</organism>
<feature type="transmembrane region" description="Helical" evidence="16">
    <location>
        <begin position="45"/>
        <end position="78"/>
    </location>
</feature>
<evidence type="ECO:0000256" key="9">
    <source>
        <dbReference type="ARBA" id="ARBA00023136"/>
    </source>
</evidence>
<evidence type="ECO:0000256" key="4">
    <source>
        <dbReference type="ARBA" id="ARBA00022519"/>
    </source>
</evidence>